<accession>A0A385Z0A3</accession>
<dbReference type="KEGG" id="pcav:D3880_08730"/>
<dbReference type="OrthoDB" id="9767539at2"/>
<dbReference type="Gene3D" id="2.40.160.10">
    <property type="entry name" value="Porin"/>
    <property type="match status" value="1"/>
</dbReference>
<dbReference type="Pfam" id="PF13372">
    <property type="entry name" value="Alginate_exp"/>
    <property type="match status" value="1"/>
</dbReference>
<dbReference type="EMBL" id="CP032419">
    <property type="protein sequence ID" value="AYC32456.1"/>
    <property type="molecule type" value="Genomic_DNA"/>
</dbReference>
<dbReference type="Proteomes" id="UP000265560">
    <property type="component" value="Chromosome"/>
</dbReference>
<name>A0A385Z0A3_9PSED</name>
<dbReference type="InterPro" id="IPR023614">
    <property type="entry name" value="Porin_dom_sf"/>
</dbReference>
<dbReference type="InterPro" id="IPR025388">
    <property type="entry name" value="Alginate_export_dom"/>
</dbReference>
<evidence type="ECO:0000259" key="2">
    <source>
        <dbReference type="Pfam" id="PF13372"/>
    </source>
</evidence>
<reference evidence="4" key="1">
    <citation type="submission" date="2018-09" db="EMBL/GenBank/DDBJ databases">
        <authorList>
            <person name="Zhu H."/>
        </authorList>
    </citation>
    <scope>NUCLEOTIDE SEQUENCE [LARGE SCALE GENOMIC DNA]</scope>
    <source>
        <strain evidence="4">K2W31S-8</strain>
    </source>
</reference>
<evidence type="ECO:0000256" key="1">
    <source>
        <dbReference type="SAM" id="SignalP"/>
    </source>
</evidence>
<keyword evidence="4" id="KW-1185">Reference proteome</keyword>
<feature type="chain" id="PRO_5017340251" description="Alginate export domain-containing protein" evidence="1">
    <location>
        <begin position="25"/>
        <end position="417"/>
    </location>
</feature>
<protein>
    <recommendedName>
        <fullName evidence="2">Alginate export domain-containing protein</fullName>
    </recommendedName>
</protein>
<sequence length="417" mass="45953">MRMMKLSLLSLAVAGATLSHAALAEEDPSNLITQGKPILDARYRFENVDQNNALRDANAQTLRTRVGFQSGKWYGLSSLVEVDNVSRLGDAAYNDTRNGQKEYAMVVDPDGTEINQLLLRYDHRYGNAVLGRQRINLDNQRFIGGVAWRQNEQTYDGALAQFKPLEGLTLTYAYLDNINTIFGPDNGRFDNRTNPANIEGHSHLINAQYLLMPELTVTAYSYLLGLDNIAVAATAPLGTLSSKTSGLRLTGAVAGISYALEYAQQNDYADNPVDLDSEYRLAELGYTFKGVQLKAGYEVLGGDNSSGNRAFQTPLATKHVFQGWADQFLTTPADGIEDAYLGFTAPLAGGTLQAWYHDFETERTSDSYGDEIDLSYAHPIPGVKGLVGLVKYASYNSDDVARTVDTDKVWLQLQYTY</sequence>
<gene>
    <name evidence="3" type="ORF">D3880_08730</name>
</gene>
<evidence type="ECO:0000313" key="3">
    <source>
        <dbReference type="EMBL" id="AYC32456.1"/>
    </source>
</evidence>
<proteinExistence type="predicted"/>
<feature type="signal peptide" evidence="1">
    <location>
        <begin position="1"/>
        <end position="24"/>
    </location>
</feature>
<dbReference type="AlphaFoldDB" id="A0A385Z0A3"/>
<feature type="domain" description="Alginate export" evidence="2">
    <location>
        <begin position="92"/>
        <end position="312"/>
    </location>
</feature>
<keyword evidence="1" id="KW-0732">Signal</keyword>
<organism evidence="3 4">
    <name type="scientific">Pseudomonas cavernae</name>
    <dbReference type="NCBI Taxonomy" id="2320867"/>
    <lineage>
        <taxon>Bacteria</taxon>
        <taxon>Pseudomonadati</taxon>
        <taxon>Pseudomonadota</taxon>
        <taxon>Gammaproteobacteria</taxon>
        <taxon>Pseudomonadales</taxon>
        <taxon>Pseudomonadaceae</taxon>
        <taxon>Pseudomonas</taxon>
    </lineage>
</organism>
<evidence type="ECO:0000313" key="4">
    <source>
        <dbReference type="Proteomes" id="UP000265560"/>
    </source>
</evidence>
<dbReference type="RefSeq" id="WP_119893077.1">
    <property type="nucleotide sequence ID" value="NZ_CP032419.1"/>
</dbReference>